<proteinExistence type="predicted"/>
<dbReference type="Proteomes" id="UP000321154">
    <property type="component" value="Unassembled WGS sequence"/>
</dbReference>
<gene>
    <name evidence="1" type="ORF">FFA01_01710</name>
</gene>
<reference evidence="1 2" key="1">
    <citation type="submission" date="2019-07" db="EMBL/GenBank/DDBJ databases">
        <title>Whole genome shotgun sequence of Frigoribacterium faeni NBRC 103066.</title>
        <authorList>
            <person name="Hosoyama A."/>
            <person name="Uohara A."/>
            <person name="Ohji S."/>
            <person name="Ichikawa N."/>
        </authorList>
    </citation>
    <scope>NUCLEOTIDE SEQUENCE [LARGE SCALE GENOMIC DNA]</scope>
    <source>
        <strain evidence="1 2">NBRC 103066</strain>
    </source>
</reference>
<name>A0ABQ0UK36_9MICO</name>
<protein>
    <submittedName>
        <fullName evidence="1">Uncharacterized protein</fullName>
    </submittedName>
</protein>
<accession>A0ABQ0UK36</accession>
<keyword evidence="2" id="KW-1185">Reference proteome</keyword>
<sequence length="87" mass="9552">MSDRLPTTYMGAVRKFIAAHPELTATDTPALVQLRSLAKELDDDPSQGALQSQFGLVYRNLVKRVDAMANPVTIDPLEAELAALEKR</sequence>
<evidence type="ECO:0000313" key="2">
    <source>
        <dbReference type="Proteomes" id="UP000321154"/>
    </source>
</evidence>
<organism evidence="1 2">
    <name type="scientific">Frigoribacterium faeni</name>
    <dbReference type="NCBI Taxonomy" id="145483"/>
    <lineage>
        <taxon>Bacteria</taxon>
        <taxon>Bacillati</taxon>
        <taxon>Actinomycetota</taxon>
        <taxon>Actinomycetes</taxon>
        <taxon>Micrococcales</taxon>
        <taxon>Microbacteriaceae</taxon>
        <taxon>Frigoribacterium</taxon>
    </lineage>
</organism>
<evidence type="ECO:0000313" key="1">
    <source>
        <dbReference type="EMBL" id="GEK81862.1"/>
    </source>
</evidence>
<comment type="caution">
    <text evidence="1">The sequence shown here is derived from an EMBL/GenBank/DDBJ whole genome shotgun (WGS) entry which is preliminary data.</text>
</comment>
<dbReference type="EMBL" id="BJUV01000001">
    <property type="protein sequence ID" value="GEK81862.1"/>
    <property type="molecule type" value="Genomic_DNA"/>
</dbReference>